<sequence length="1282" mass="144373">MAEAESILIPDKIDQLSFMDKITHLGKQFTPDEKKKWWDKQPGKRHKIGLIRNKELDTAIQIFTESFDLSKKLKNHEKLTQSFETKTCSDVKAFRGVRPSLSPNTGQIFSAGIASGIAAESLVKSGIPDSELLTAAPGEAALVPAPQLGEASLVPAPQLGEASLVPAPQLGEASLVPAPQAGEPQPSPQDTPSHQQPEPALAPGETPPHSPLQEEEQEDLSVDSGSDANDEREQSQNPSSEDEEYESNQTNVESVETSNRSNANSLKGGFRNGFNRSGNLTTPEVLEQSLETIGSATDFERLYLGWLNDPKLPKQTDIDLQIRKNSLKSLFRFVFGKKSISDVTATTFQKKLRIAYTPLTTEEKVPCKAKSDDVETQQRTIWEDFHESLKYRRKQAMCELFAARDIVGEDTLYVSQKKKLILGLRDLIDIMERTIYPCMEYGYDVTQHEPEEPELLTEEEYARLLAVFRTFVKDRKIGEDGYSYNMLRKKLSKKEKTTEKSEVLYNQLLELLVWMKGEAEAQERMKALQVKITELETLSKGQKEDIRELEELVLILIYILNLTEKMHVLQLKLEEMTCTVKECCRKKINEAKQASLPNSVKNLLDSVKNYKKEYDVIRKKLEKEKDEQGVEIQELQDIILALTSILLSIDRFHQIDKSLARVEEAIRKCIEKKEEVKELIERLQRLQETTSKSTTSTAIQTVSDTAIELANKTLTDLDKKEAELRSIGVGTSDVAVDSAPPPSPQQVEKPVRNNKKDRKSPITPDPFAVVSESIRDTENNNNSFLPIAKPTSVTVPEQPQQPLKNMSKGSLLKMQLPNSATPELREGNSSNDIQENVRRIMQLKPVASLEAEAEAEAETSTVPPKLIIPILDSPSKTIDSLLKQLKGGGNIIKGILERDIRAYAVKGDSNINDILKDSPIMNLINEYQTRAQFWRGAQLTETYSEQSPEQAKQYFTIIVNSIWKSFKNNIRGEDNNKEFFRKLIFDLFRTYVMQFQLIEDEPKIIDEYILSNKIDKAYKDFDFYIGSIPLTTEGSQTVFTFLDINKEKLRNFVIGTVNTPKRFYRKGNVFVGGGDGADGDNEDNNNKYNFCKTMLAALMVEASKHEGFDYKEFMRKANTTLEELGQCPLVTKALGYLMDESMNQSAPEEGYTFIPLGESPSNNQEFIRALEKSYTTNFTETEKAALQSLAPPFILHANSPEEFQDVLGRNSYFLNGSTNAENEDIPLYGVGEDDIFVTPEERKIVEKGGIPTGGILVLYLIAGCKRDDEDLNTGKEKDTNED</sequence>
<proteinExistence type="predicted"/>
<protein>
    <submittedName>
        <fullName evidence="3">Uncharacterized protein</fullName>
    </submittedName>
</protein>
<organism evidence="3">
    <name type="scientific">viral metagenome</name>
    <dbReference type="NCBI Taxonomy" id="1070528"/>
    <lineage>
        <taxon>unclassified sequences</taxon>
        <taxon>metagenomes</taxon>
        <taxon>organismal metagenomes</taxon>
    </lineage>
</organism>
<evidence type="ECO:0000313" key="3">
    <source>
        <dbReference type="EMBL" id="QHU18185.1"/>
    </source>
</evidence>
<feature type="region of interest" description="Disordered" evidence="2">
    <location>
        <begin position="175"/>
        <end position="278"/>
    </location>
</feature>
<feature type="compositionally biased region" description="Low complexity" evidence="2">
    <location>
        <begin position="268"/>
        <end position="278"/>
    </location>
</feature>
<feature type="coiled-coil region" evidence="1">
    <location>
        <begin position="600"/>
        <end position="689"/>
    </location>
</feature>
<keyword evidence="1" id="KW-0175">Coiled coil</keyword>
<accession>A0A6C0KJR3</accession>
<evidence type="ECO:0000256" key="1">
    <source>
        <dbReference type="SAM" id="Coils"/>
    </source>
</evidence>
<reference evidence="3" key="1">
    <citation type="journal article" date="2020" name="Nature">
        <title>Giant virus diversity and host interactions through global metagenomics.</title>
        <authorList>
            <person name="Schulz F."/>
            <person name="Roux S."/>
            <person name="Paez-Espino D."/>
            <person name="Jungbluth S."/>
            <person name="Walsh D.A."/>
            <person name="Denef V.J."/>
            <person name="McMahon K.D."/>
            <person name="Konstantinidis K.T."/>
            <person name="Eloe-Fadrosh E.A."/>
            <person name="Kyrpides N.C."/>
            <person name="Woyke T."/>
        </authorList>
    </citation>
    <scope>NUCLEOTIDE SEQUENCE</scope>
    <source>
        <strain evidence="3">GVMAG-S-3300013006-138</strain>
    </source>
</reference>
<feature type="coiled-coil region" evidence="1">
    <location>
        <begin position="518"/>
        <end position="552"/>
    </location>
</feature>
<feature type="compositionally biased region" description="Polar residues" evidence="2">
    <location>
        <begin position="247"/>
        <end position="265"/>
    </location>
</feature>
<dbReference type="EMBL" id="MN740925">
    <property type="protein sequence ID" value="QHU18185.1"/>
    <property type="molecule type" value="Genomic_DNA"/>
</dbReference>
<name>A0A6C0KJR3_9ZZZZ</name>
<evidence type="ECO:0000256" key="2">
    <source>
        <dbReference type="SAM" id="MobiDB-lite"/>
    </source>
</evidence>
<feature type="region of interest" description="Disordered" evidence="2">
    <location>
        <begin position="731"/>
        <end position="768"/>
    </location>
</feature>